<proteinExistence type="predicted"/>
<accession>A0A1R3KMR4</accession>
<comment type="caution">
    <text evidence="1">The sequence shown here is derived from an EMBL/GenBank/DDBJ whole genome shotgun (WGS) entry which is preliminary data.</text>
</comment>
<dbReference type="Proteomes" id="UP000187203">
    <property type="component" value="Unassembled WGS sequence"/>
</dbReference>
<dbReference type="AlphaFoldDB" id="A0A1R3KMR4"/>
<gene>
    <name evidence="1" type="ORF">COLO4_06544</name>
</gene>
<keyword evidence="2" id="KW-1185">Reference proteome</keyword>
<protein>
    <submittedName>
        <fullName evidence="1">Uncharacterized protein</fullName>
    </submittedName>
</protein>
<sequence>MVGYVLSSAAPSHMPKVSRFLIPCTVAGRLGPEGDPSEK</sequence>
<reference evidence="2" key="1">
    <citation type="submission" date="2013-09" db="EMBL/GenBank/DDBJ databases">
        <title>Corchorus olitorius genome sequencing.</title>
        <authorList>
            <person name="Alam M."/>
            <person name="Haque M.S."/>
            <person name="Islam M.S."/>
            <person name="Emdad E.M."/>
            <person name="Islam M.M."/>
            <person name="Ahmed B."/>
            <person name="Halim A."/>
            <person name="Hossen Q.M.M."/>
            <person name="Hossain M.Z."/>
            <person name="Ahmed R."/>
            <person name="Khan M.M."/>
            <person name="Islam R."/>
            <person name="Rashid M.M."/>
            <person name="Khan S.A."/>
            <person name="Rahman M.S."/>
            <person name="Alam M."/>
            <person name="Yahiya A.S."/>
            <person name="Khan M.S."/>
            <person name="Azam M.S."/>
            <person name="Haque T."/>
            <person name="Lashkar M.Z.H."/>
            <person name="Akhand A.I."/>
            <person name="Morshed G."/>
            <person name="Roy S."/>
            <person name="Uddin K.S."/>
            <person name="Rabeya T."/>
            <person name="Hossain A.S."/>
            <person name="Chowdhury A."/>
            <person name="Snigdha A.R."/>
            <person name="Mortoza M.S."/>
            <person name="Matin S.A."/>
            <person name="Hoque S.M.E."/>
            <person name="Islam M.K."/>
            <person name="Roy D.K."/>
            <person name="Haider R."/>
            <person name="Moosa M.M."/>
            <person name="Elias S.M."/>
            <person name="Hasan A.M."/>
            <person name="Jahan S."/>
            <person name="Shafiuddin M."/>
            <person name="Mahmood N."/>
            <person name="Shommy N.S."/>
        </authorList>
    </citation>
    <scope>NUCLEOTIDE SEQUENCE [LARGE SCALE GENOMIC DNA]</scope>
    <source>
        <strain evidence="2">cv. O-4</strain>
    </source>
</reference>
<dbReference type="EMBL" id="AWUE01012766">
    <property type="protein sequence ID" value="OMP08370.1"/>
    <property type="molecule type" value="Genomic_DNA"/>
</dbReference>
<name>A0A1R3KMR4_9ROSI</name>
<organism evidence="1 2">
    <name type="scientific">Corchorus olitorius</name>
    <dbReference type="NCBI Taxonomy" id="93759"/>
    <lineage>
        <taxon>Eukaryota</taxon>
        <taxon>Viridiplantae</taxon>
        <taxon>Streptophyta</taxon>
        <taxon>Embryophyta</taxon>
        <taxon>Tracheophyta</taxon>
        <taxon>Spermatophyta</taxon>
        <taxon>Magnoliopsida</taxon>
        <taxon>eudicotyledons</taxon>
        <taxon>Gunneridae</taxon>
        <taxon>Pentapetalae</taxon>
        <taxon>rosids</taxon>
        <taxon>malvids</taxon>
        <taxon>Malvales</taxon>
        <taxon>Malvaceae</taxon>
        <taxon>Grewioideae</taxon>
        <taxon>Apeibeae</taxon>
        <taxon>Corchorus</taxon>
    </lineage>
</organism>
<evidence type="ECO:0000313" key="1">
    <source>
        <dbReference type="EMBL" id="OMP08370.1"/>
    </source>
</evidence>
<evidence type="ECO:0000313" key="2">
    <source>
        <dbReference type="Proteomes" id="UP000187203"/>
    </source>
</evidence>